<feature type="region of interest" description="Disordered" evidence="1">
    <location>
        <begin position="31"/>
        <end position="64"/>
    </location>
</feature>
<dbReference type="Proteomes" id="UP000694621">
    <property type="component" value="Unplaced"/>
</dbReference>
<accession>A0A8B9LM55</accession>
<dbReference type="InterPro" id="IPR022179">
    <property type="entry name" value="CFAP276"/>
</dbReference>
<organism evidence="2 3">
    <name type="scientific">Astyanax mexicanus</name>
    <name type="common">Blind cave fish</name>
    <name type="synonym">Astyanax fasciatus mexicanus</name>
    <dbReference type="NCBI Taxonomy" id="7994"/>
    <lineage>
        <taxon>Eukaryota</taxon>
        <taxon>Metazoa</taxon>
        <taxon>Chordata</taxon>
        <taxon>Craniata</taxon>
        <taxon>Vertebrata</taxon>
        <taxon>Euteleostomi</taxon>
        <taxon>Actinopterygii</taxon>
        <taxon>Neopterygii</taxon>
        <taxon>Teleostei</taxon>
        <taxon>Ostariophysi</taxon>
        <taxon>Characiformes</taxon>
        <taxon>Characoidei</taxon>
        <taxon>Acestrorhamphidae</taxon>
        <taxon>Acestrorhamphinae</taxon>
        <taxon>Astyanax</taxon>
    </lineage>
</organism>
<dbReference type="AlphaFoldDB" id="A0A8B9LM55"/>
<protein>
    <submittedName>
        <fullName evidence="2">Uncharacterized protein</fullName>
    </submittedName>
</protein>
<sequence length="149" mass="16807">MSNKRIPHTFARNKGERSVLLIESLEPLKMSIVRAPKEETPTSSSRSRSVYGDDKSNRKSAPKDSLDIRLTALYDQSKDFLASKKDVVFQSETLGKNPEGESQEPKALQEEPCRLPRSTSYETPHTIRSAKGYSRKHDGGFYSYIGPEK</sequence>
<dbReference type="Ensembl" id="ENSAMXT00005058977.1">
    <property type="protein sequence ID" value="ENSAMXP00005054535.1"/>
    <property type="gene ID" value="ENSAMXG00005024385.1"/>
</dbReference>
<feature type="compositionally biased region" description="Basic and acidic residues" evidence="1">
    <location>
        <begin position="103"/>
        <end position="114"/>
    </location>
</feature>
<proteinExistence type="predicted"/>
<name>A0A8B9LM55_ASTMX</name>
<feature type="region of interest" description="Disordered" evidence="1">
    <location>
        <begin position="92"/>
        <end position="149"/>
    </location>
</feature>
<evidence type="ECO:0000256" key="1">
    <source>
        <dbReference type="SAM" id="MobiDB-lite"/>
    </source>
</evidence>
<evidence type="ECO:0000313" key="2">
    <source>
        <dbReference type="Ensembl" id="ENSAMXP00005054535.1"/>
    </source>
</evidence>
<feature type="compositionally biased region" description="Basic and acidic residues" evidence="1">
    <location>
        <begin position="51"/>
        <end position="64"/>
    </location>
</feature>
<reference evidence="2" key="1">
    <citation type="submission" date="2025-08" db="UniProtKB">
        <authorList>
            <consortium name="Ensembl"/>
        </authorList>
    </citation>
    <scope>IDENTIFICATION</scope>
</reference>
<evidence type="ECO:0000313" key="3">
    <source>
        <dbReference type="Proteomes" id="UP000694621"/>
    </source>
</evidence>
<dbReference type="Pfam" id="PF12494">
    <property type="entry name" value="DUF3695"/>
    <property type="match status" value="1"/>
</dbReference>